<evidence type="ECO:0000313" key="1">
    <source>
        <dbReference type="EMBL" id="KAL3958906.1"/>
    </source>
</evidence>
<keyword evidence="2" id="KW-1185">Reference proteome</keyword>
<sequence length="92" mass="9803">MADGEPGTWMTRHGGASAATQEPAQEPARCSERGDRGRTSGSPTANTAVLAEWDSPGGDSARWKEPEPPQGKSSRVSFPRQPESSIRQAQQP</sequence>
<gene>
    <name evidence="1" type="ORF">ACCO45_007068</name>
</gene>
<dbReference type="EMBL" id="JBGNUJ010000006">
    <property type="protein sequence ID" value="KAL3958906.1"/>
    <property type="molecule type" value="Genomic_DNA"/>
</dbReference>
<dbReference type="Proteomes" id="UP001638806">
    <property type="component" value="Unassembled WGS sequence"/>
</dbReference>
<organism evidence="1 2">
    <name type="scientific">Purpureocillium lilacinum</name>
    <name type="common">Paecilomyces lilacinus</name>
    <dbReference type="NCBI Taxonomy" id="33203"/>
    <lineage>
        <taxon>Eukaryota</taxon>
        <taxon>Fungi</taxon>
        <taxon>Dikarya</taxon>
        <taxon>Ascomycota</taxon>
        <taxon>Pezizomycotina</taxon>
        <taxon>Sordariomycetes</taxon>
        <taxon>Hypocreomycetidae</taxon>
        <taxon>Hypocreales</taxon>
        <taxon>Ophiocordycipitaceae</taxon>
        <taxon>Purpureocillium</taxon>
    </lineage>
</organism>
<comment type="caution">
    <text evidence="1">The sequence shown here is derived from an EMBL/GenBank/DDBJ whole genome shotgun (WGS) entry which is preliminary data.</text>
</comment>
<proteinExistence type="predicted"/>
<evidence type="ECO:0000313" key="2">
    <source>
        <dbReference type="Proteomes" id="UP001638806"/>
    </source>
</evidence>
<name>A0ACC4DRA7_PURLI</name>
<accession>A0ACC4DRA7</accession>
<protein>
    <submittedName>
        <fullName evidence="1">Uncharacterized protein</fullName>
    </submittedName>
</protein>
<reference evidence="1" key="1">
    <citation type="submission" date="2024-12" db="EMBL/GenBank/DDBJ databases">
        <title>Comparative genomics and development of molecular markers within Purpureocillium lilacinum and among Purpureocillium species.</title>
        <authorList>
            <person name="Yeh Z.-Y."/>
            <person name="Ni N.-T."/>
            <person name="Lo P.-H."/>
            <person name="Mushyakhwo K."/>
            <person name="Lin C.-F."/>
            <person name="Nai Y.-S."/>
        </authorList>
    </citation>
    <scope>NUCLEOTIDE SEQUENCE</scope>
    <source>
        <strain evidence="1">NCHU-NPUST-175</strain>
    </source>
</reference>